<dbReference type="InterPro" id="IPR014031">
    <property type="entry name" value="Ketoacyl_synth_C"/>
</dbReference>
<dbReference type="InterPro" id="IPR009081">
    <property type="entry name" value="PP-bd_ACP"/>
</dbReference>
<dbReference type="Pfam" id="PF08659">
    <property type="entry name" value="KR"/>
    <property type="match status" value="2"/>
</dbReference>
<dbReference type="InterPro" id="IPR013968">
    <property type="entry name" value="PKS_KR"/>
</dbReference>
<dbReference type="PANTHER" id="PTHR43775">
    <property type="entry name" value="FATTY ACID SYNTHASE"/>
    <property type="match status" value="1"/>
</dbReference>
<dbReference type="GO" id="GO:0031177">
    <property type="term" value="F:phosphopantetheine binding"/>
    <property type="evidence" value="ECO:0007669"/>
    <property type="project" value="InterPro"/>
</dbReference>
<dbReference type="Pfam" id="PF02801">
    <property type="entry name" value="Ketoacyl-synt_C"/>
    <property type="match status" value="2"/>
</dbReference>
<dbReference type="SUPFAM" id="SSF52151">
    <property type="entry name" value="FabD/lysophospholipase-like"/>
    <property type="match status" value="2"/>
</dbReference>
<dbReference type="EMBL" id="FPJO01000043">
    <property type="protein sequence ID" value="SFY44147.1"/>
    <property type="molecule type" value="Genomic_DNA"/>
</dbReference>
<comment type="cofactor">
    <cofactor evidence="1">
        <name>pantetheine 4'-phosphate</name>
        <dbReference type="ChEBI" id="CHEBI:47942"/>
    </cofactor>
</comment>
<accession>A0A1K2F8U5</accession>
<dbReference type="InterPro" id="IPR041618">
    <property type="entry name" value="PKS_DE"/>
</dbReference>
<evidence type="ECO:0000256" key="4">
    <source>
        <dbReference type="ARBA" id="ARBA00022679"/>
    </source>
</evidence>
<evidence type="ECO:0000313" key="12">
    <source>
        <dbReference type="Proteomes" id="UP000181909"/>
    </source>
</evidence>
<dbReference type="InterPro" id="IPR016039">
    <property type="entry name" value="Thiolase-like"/>
</dbReference>
<feature type="compositionally biased region" description="Basic and acidic residues" evidence="8">
    <location>
        <begin position="3118"/>
        <end position="3136"/>
    </location>
</feature>
<organism evidence="11 12">
    <name type="scientific">Streptomyces atratus</name>
    <dbReference type="NCBI Taxonomy" id="1893"/>
    <lineage>
        <taxon>Bacteria</taxon>
        <taxon>Bacillati</taxon>
        <taxon>Actinomycetota</taxon>
        <taxon>Actinomycetes</taxon>
        <taxon>Kitasatosporales</taxon>
        <taxon>Streptomycetaceae</taxon>
        <taxon>Streptomyces</taxon>
    </lineage>
</organism>
<dbReference type="InterPro" id="IPR014043">
    <property type="entry name" value="Acyl_transferase_dom"/>
</dbReference>
<protein>
    <submittedName>
        <fullName evidence="11">Acyl transferase domain-containing protein</fullName>
    </submittedName>
</protein>
<dbReference type="PROSITE" id="PS52004">
    <property type="entry name" value="KS3_2"/>
    <property type="match status" value="2"/>
</dbReference>
<dbReference type="InterPro" id="IPR032821">
    <property type="entry name" value="PKS_assoc"/>
</dbReference>
<evidence type="ECO:0000259" key="10">
    <source>
        <dbReference type="PROSITE" id="PS52004"/>
    </source>
</evidence>
<dbReference type="InterPro" id="IPR020806">
    <property type="entry name" value="PKS_PP-bd"/>
</dbReference>
<feature type="domain" description="Ketosynthase family 3 (KS3)" evidence="10">
    <location>
        <begin position="33"/>
        <end position="459"/>
    </location>
</feature>
<evidence type="ECO:0000256" key="5">
    <source>
        <dbReference type="ARBA" id="ARBA00023194"/>
    </source>
</evidence>
<dbReference type="SUPFAM" id="SSF53901">
    <property type="entry name" value="Thiolase-like"/>
    <property type="match status" value="2"/>
</dbReference>
<dbReference type="SUPFAM" id="SSF47336">
    <property type="entry name" value="ACP-like"/>
    <property type="match status" value="2"/>
</dbReference>
<evidence type="ECO:0000313" key="11">
    <source>
        <dbReference type="EMBL" id="SFY44147.1"/>
    </source>
</evidence>
<dbReference type="InterPro" id="IPR036299">
    <property type="entry name" value="Polyketide_synth_docking_sf"/>
</dbReference>
<reference evidence="11 12" key="1">
    <citation type="submission" date="2016-11" db="EMBL/GenBank/DDBJ databases">
        <authorList>
            <person name="Jaros S."/>
            <person name="Januszkiewicz K."/>
            <person name="Wedrychowicz H."/>
        </authorList>
    </citation>
    <scope>NUCLEOTIDE SEQUENCE [LARGE SCALE GENOMIC DNA]</scope>
    <source>
        <strain evidence="11 12">OK807</strain>
    </source>
</reference>
<keyword evidence="2" id="KW-0596">Phosphopantetheine</keyword>
<dbReference type="InterPro" id="IPR001227">
    <property type="entry name" value="Ac_transferase_dom_sf"/>
</dbReference>
<dbReference type="SUPFAM" id="SSF101173">
    <property type="entry name" value="Docking domain B of the erythromycin polyketide synthase (DEBS)"/>
    <property type="match status" value="1"/>
</dbReference>
<dbReference type="InterPro" id="IPR014030">
    <property type="entry name" value="Ketoacyl_synth_N"/>
</dbReference>
<dbReference type="Gene3D" id="3.40.47.10">
    <property type="match status" value="2"/>
</dbReference>
<dbReference type="Proteomes" id="UP000181909">
    <property type="component" value="Unassembled WGS sequence"/>
</dbReference>
<keyword evidence="6" id="KW-0511">Multifunctional enzyme</keyword>
<gene>
    <name evidence="11" type="ORF">SAMN02787144_104311</name>
</gene>
<dbReference type="InterPro" id="IPR016035">
    <property type="entry name" value="Acyl_Trfase/lysoPLipase"/>
</dbReference>
<evidence type="ECO:0000256" key="1">
    <source>
        <dbReference type="ARBA" id="ARBA00001957"/>
    </source>
</evidence>
<dbReference type="Gene3D" id="3.40.50.720">
    <property type="entry name" value="NAD(P)-binding Rossmann-like Domain"/>
    <property type="match status" value="2"/>
</dbReference>
<keyword evidence="7" id="KW-0012">Acyltransferase</keyword>
<dbReference type="STRING" id="1893.SAMN02787144_104311"/>
<dbReference type="Pfam" id="PF00698">
    <property type="entry name" value="Acyl_transf_1"/>
    <property type="match status" value="2"/>
</dbReference>
<dbReference type="InterPro" id="IPR057326">
    <property type="entry name" value="KR_dom"/>
</dbReference>
<dbReference type="Pfam" id="PF18369">
    <property type="entry name" value="PKS_DE"/>
    <property type="match status" value="2"/>
</dbReference>
<dbReference type="NCBIfam" id="NF045894">
    <property type="entry name" value="PKS_plus_SDR"/>
    <property type="match status" value="2"/>
</dbReference>
<evidence type="ECO:0000256" key="7">
    <source>
        <dbReference type="ARBA" id="ARBA00023315"/>
    </source>
</evidence>
<feature type="domain" description="Ketosynthase family 3 (KS3)" evidence="10">
    <location>
        <begin position="1588"/>
        <end position="2016"/>
    </location>
</feature>
<dbReference type="CDD" id="cd08952">
    <property type="entry name" value="KR_1_SDR_x"/>
    <property type="match status" value="2"/>
</dbReference>
<dbReference type="CDD" id="cd00833">
    <property type="entry name" value="PKS"/>
    <property type="match status" value="2"/>
</dbReference>
<dbReference type="PANTHER" id="PTHR43775:SF51">
    <property type="entry name" value="INACTIVE PHENOLPHTHIOCEROL SYNTHESIS POLYKETIDE SYNTHASE TYPE I PKS1-RELATED"/>
    <property type="match status" value="1"/>
</dbReference>
<dbReference type="InterPro" id="IPR020841">
    <property type="entry name" value="PKS_Beta-ketoAc_synthase_dom"/>
</dbReference>
<keyword evidence="4 11" id="KW-0808">Transferase</keyword>
<dbReference type="PROSITE" id="PS50075">
    <property type="entry name" value="CARRIER"/>
    <property type="match status" value="2"/>
</dbReference>
<feature type="region of interest" description="Disordered" evidence="8">
    <location>
        <begin position="2983"/>
        <end position="3004"/>
    </location>
</feature>
<dbReference type="GO" id="GO:0004315">
    <property type="term" value="F:3-oxoacyl-[acyl-carrier-protein] synthase activity"/>
    <property type="evidence" value="ECO:0007669"/>
    <property type="project" value="InterPro"/>
</dbReference>
<evidence type="ECO:0000256" key="6">
    <source>
        <dbReference type="ARBA" id="ARBA00023268"/>
    </source>
</evidence>
<dbReference type="Gene3D" id="3.40.366.10">
    <property type="entry name" value="Malonyl-Coenzyme A Acyl Carrier Protein, domain 2"/>
    <property type="match status" value="2"/>
</dbReference>
<dbReference type="InterPro" id="IPR036291">
    <property type="entry name" value="NAD(P)-bd_dom_sf"/>
</dbReference>
<sequence>MANEEKLRYFLKRVSTDLDAAQERLREREARDTEPIAIVGMSCRFPGGVRTPADLWRLVFDGTDAMAPFPTDRGWDLGSIIDTDSDQTGTSYVADGGFLDGVAGFDPGFFGISPREALAMDPQQRLLLETSWEAFEHAGIDPETVRGSQVGVFAGTNGQDYPLLLVGNQAGLEGYLGTGSAAAVVSGRISYTMGLEGPAVTVDTACSSSLVALHLAAQALRNGECSMALAGGVTLMATPGMFIDFSRQRGLATNGRCKAFADAADGTGFSEGVGMLLVERLSDAQRNGHKVLAVVRGSAVNQDGASNGLTAPNGPSQKRVILKALDNAKVSADQVDVVEAHGTGTTLGDPIEAQALLATYGQDRPEDRPLWLGSLKSNIGHTQAAAGVAGVMKMVLALQHGVLPQTLHIDKPSTHVDWSEGDVRLLDERRDWPETGAPRRAGVSAFGVSGTNAHVILEQAPEAPEAAEAPGAAGDVRPVVGLSAVPWVLSAKSPQALVDQAGRLLARVRDDAGLSVVDLGYSLALTRSRFEYRAGVVAGGRADFVAALEAIAAGGPAPGVVRGVAADAEVRPVFVFPGQGAQWAGMAVGLLESSPVFAARMAECAAALEPYTDWSLLDVVRGVDGAPGLDRVDVVQPVLWAVMVSLAEVWRSYGVEPAAVIGHSQGEIAAAVVAGILSLGDAAKVVALRSRAIIALAGRGGMVSVAQPAAWTREKVAAWDGRISIAAVNGPSSVVVSGDPEALDELVTDCQANEIRARKVDVDYASHSAHVEEIETELAELLAGIAPGAGDVALYSSLTGSLLSGTEMGAGYWYNNLRETVEFEQATRTALADGHTVFIEVSPHPVLSLGLQGTIEDTGTDAVTLGTLRRDEGGPDRFLTSLTEAHVHGTTVDWQTVFADTGATRTPLPTYAFQRAHYWPDSPAAALVEAIDPDDAAFWEAIEHQDLDALAQTLGRVDEPTAASLETVLPVLAAWRRHRRERSASDAWHYKVTWKPLPSALEATLTGRWLLAVPANLSADDTLIVETVAAGLARHGARTARITVSGSAPDREELAGLLAGDWNLAGVLSLLSLADGTHGDHQGVPAGLAAELTLVQALNDAGVEAPLWCATHGAVATSGADTLLDPARAAVWGLGQVAAIEQPATWGGLVDLPVVVDERAADRLVGLLAGRDGTEDEFAVRTAGVLARRLTRAPLAAEADEWSPRGTVLITGGTGALGGYVARWLARNGAEHLVLTSRRGLDAPGAPELRDELTALGASVTVAACDVADRDALVSVLAQVPAEHPLTAVVHTAGVLDDGVLPSMSPARFAQVLDAKATAAAHLHELTQELGLDAFVLFSSLAGTFGNAGQANYASANALLDALAHHRVSLGLPATSIAWGAWGGGGLATDPLIAQRMERGGMPAMDPEVAVAVMAKSVAAGEACAAIADIDWAVLAPGRLATGRAALIGDIDDVRRAAATFTAPAAPAADTGSTGVLAARLAELSPADGTRMLLDLVRGQAAAVLGHRSDDDVQPGKAFRELGFDSLTAVELRNLLAATTGLRLPATLVFDYPTPNELAAFLHAELAPTASASAAGAVTAPAVPADADDPVVIVGMGCRFPAGVSSPEQLWDLLATGTDAISPLPGDRGWSLEQYYDADPNKPGASHVREGGFIDAISEFDPAFFGISPREALAMDPQQRLLLETAWDAFERAGIDPTSLKGSRTGVFVGTNGQDYANLLIGSTEGVQGYVATGSSASVLSGRIAYTLGFEGPAVSVDTACSSSLVALHWAVQALRTGECELAVAGGVTVMSTPGVFLEFSQQGVLAADGRVKAFADSADGTGWGEGVGVLLVERLSTARRNGHQVLAVVAGSAVNQDGASNGLTAPNGPSQQRVIRQALANAGLSGGEVDAVEAHGTGTTLGDPIEAQALLATYGRERAEGGQPLLLGSIKSNIGHTQAAAGVAGVIKMVMAMRHGVLPKTLHVDRPSTQVDWEAGAVELLTGNRDWPETGDRPRRSAVSSFGISGTNAHVILAQAPTGQEQAADPDPSPTTLPPLVPLVLSARSDQALAGQAERLLARIREDGGSSLVDIGHSLATHRAQLERRAAVVAADRAELLRSLEVLAAGATAAGVVKGQAATGRTAFLFSGQGSQRAGMGRELYEAYPVFADAFDGVCAELDKYLDQPVKDVVFCGSELIDQTMYTQAGLFAIEVALFRLLEHWGVTPEYLLGHSIGELAAAHVAGVWSLEDAAALVAARGRLMQALPTGGAMVAIQATEAEILPLLTEDVSIAAINGPKAVVISGGEDAVLAIASGFEKTKRLRVSHAFHSPRMEPMLTEFKAIAENLTFHAPKLPIVSNLTGELAGEELLTADYWVDHVRQAVRFLDGIRHLETQGVTTYLELGPGGALAAIGQDCLVDPRKKTLIPALRKALDEPRSVIGAIAAAHVHGATLDWSRFYAGTGARRVDLPTYAFDRQRYWPQAPEQLVLPAPAAAPAEHAVDTALWEAIDSGDLTALLAGIGLTGDVPLKDALPALSTWRHRRRRQDIVDNWRYEAAWHPFATPTSGTTLSGRWLLAVPASLATTELAEWAEQGLKSAGAEVAPLENGATDLSAYTDAVGVLSLLGLDDTALDRGVAPGLADTLALVQRLGEAGVQAPLWAFTRGAVSTAPADPLRSPAQTQVWGLGRVVALEHPKCWGGLIDLPETLDTAAWDRAAALLAGTDGEDQAAIRAEGTFVRRVVRGRTGPDSGWTVRGTVLITGGTGGLGARVARWAAAGGADRVVLTSRRGTDAPGAAELCTQIEELGARATVFACDATDRTALTELARSLEAEGTPVRSVVHTAGVGQATALAAITPEELAGVLDAKVTGAANLDAVFADADLDAFVLFSSISATWGSGWQGGYAAANAYLDGLAEERRARGLAATSLAWGPWAGGGLAQGEAVEQLERRGLTLMDPDTAIAAMDRALALDEACVTVADVAWEKFAPSFTALRPSRLLSELYDPRPGGRATADTDQAPEGAQEASAALHARLVSAPADEQRRILQELVRAEAAQVLGYASAHAIEPDRAFRDLGFDSVMGIELRNRLNEATGLDLESTIVFDEPSPETLAERIRHELLPDTAAGADDPDGVPAADQAGDDRVDGDRTDRSDEIKAMDVQELIRMAMETKSA</sequence>
<dbReference type="Pfam" id="PF16197">
    <property type="entry name" value="KAsynt_C_assoc"/>
    <property type="match status" value="2"/>
</dbReference>
<dbReference type="SMART" id="SM00823">
    <property type="entry name" value="PKS_PP"/>
    <property type="match status" value="2"/>
</dbReference>
<dbReference type="SUPFAM" id="SSF51735">
    <property type="entry name" value="NAD(P)-binding Rossmann-fold domains"/>
    <property type="match status" value="4"/>
</dbReference>
<feature type="domain" description="Carrier" evidence="9">
    <location>
        <begin position="1491"/>
        <end position="1566"/>
    </location>
</feature>
<dbReference type="Gene3D" id="6.10.140.1830">
    <property type="match status" value="2"/>
</dbReference>
<dbReference type="Pfam" id="PF08990">
    <property type="entry name" value="Docking"/>
    <property type="match status" value="1"/>
</dbReference>
<dbReference type="InterPro" id="IPR018201">
    <property type="entry name" value="Ketoacyl_synth_AS"/>
</dbReference>
<feature type="region of interest" description="Disordered" evidence="8">
    <location>
        <begin position="3101"/>
        <end position="3136"/>
    </location>
</feature>
<evidence type="ECO:0000256" key="3">
    <source>
        <dbReference type="ARBA" id="ARBA00022553"/>
    </source>
</evidence>
<evidence type="ECO:0000256" key="2">
    <source>
        <dbReference type="ARBA" id="ARBA00022450"/>
    </source>
</evidence>
<dbReference type="RefSeq" id="WP_072489407.1">
    <property type="nucleotide sequence ID" value="NZ_FPJO01000043.1"/>
</dbReference>
<dbReference type="PROSITE" id="PS00012">
    <property type="entry name" value="PHOSPHOPANTETHEINE"/>
    <property type="match status" value="2"/>
</dbReference>
<dbReference type="GO" id="GO:0033068">
    <property type="term" value="P:macrolide biosynthetic process"/>
    <property type="evidence" value="ECO:0007669"/>
    <property type="project" value="UniProtKB-ARBA"/>
</dbReference>
<dbReference type="Gene3D" id="1.10.1200.10">
    <property type="entry name" value="ACP-like"/>
    <property type="match status" value="2"/>
</dbReference>
<dbReference type="PROSITE" id="PS00606">
    <property type="entry name" value="KS3_1"/>
    <property type="match status" value="2"/>
</dbReference>
<evidence type="ECO:0000256" key="8">
    <source>
        <dbReference type="SAM" id="MobiDB-lite"/>
    </source>
</evidence>
<dbReference type="SMART" id="SM01294">
    <property type="entry name" value="PKS_PP_betabranch"/>
    <property type="match status" value="2"/>
</dbReference>
<feature type="compositionally biased region" description="Low complexity" evidence="8">
    <location>
        <begin position="3101"/>
        <end position="3116"/>
    </location>
</feature>
<dbReference type="GO" id="GO:0004312">
    <property type="term" value="F:fatty acid synthase activity"/>
    <property type="evidence" value="ECO:0007669"/>
    <property type="project" value="TreeGrafter"/>
</dbReference>
<dbReference type="SMART" id="SM00822">
    <property type="entry name" value="PKS_KR"/>
    <property type="match status" value="2"/>
</dbReference>
<dbReference type="FunFam" id="3.40.47.10:FF:000019">
    <property type="entry name" value="Polyketide synthase type I"/>
    <property type="match status" value="2"/>
</dbReference>
<dbReference type="InterPro" id="IPR050091">
    <property type="entry name" value="PKS_NRPS_Biosynth_Enz"/>
</dbReference>
<dbReference type="Pfam" id="PF00550">
    <property type="entry name" value="PP-binding"/>
    <property type="match status" value="2"/>
</dbReference>
<dbReference type="Gene3D" id="3.30.70.3290">
    <property type="match status" value="2"/>
</dbReference>
<feature type="domain" description="Carrier" evidence="9">
    <location>
        <begin position="3019"/>
        <end position="3097"/>
    </location>
</feature>
<name>A0A1K2F8U5_STRAR</name>
<dbReference type="GO" id="GO:0006633">
    <property type="term" value="P:fatty acid biosynthetic process"/>
    <property type="evidence" value="ECO:0007669"/>
    <property type="project" value="InterPro"/>
</dbReference>
<evidence type="ECO:0000259" key="9">
    <source>
        <dbReference type="PROSITE" id="PS50075"/>
    </source>
</evidence>
<dbReference type="FunFam" id="1.10.1200.10:FF:000007">
    <property type="entry name" value="Probable polyketide synthase pks17"/>
    <property type="match status" value="2"/>
</dbReference>
<dbReference type="SMART" id="SM00827">
    <property type="entry name" value="PKS_AT"/>
    <property type="match status" value="2"/>
</dbReference>
<dbReference type="InterPro" id="IPR006162">
    <property type="entry name" value="Ppantetheine_attach_site"/>
</dbReference>
<dbReference type="InterPro" id="IPR036736">
    <property type="entry name" value="ACP-like_sf"/>
</dbReference>
<dbReference type="Pfam" id="PF00109">
    <property type="entry name" value="ketoacyl-synt"/>
    <property type="match status" value="2"/>
</dbReference>
<keyword evidence="3" id="KW-0597">Phosphoprotein</keyword>
<dbReference type="FunFam" id="3.40.366.10:FF:000002">
    <property type="entry name" value="Probable polyketide synthase 2"/>
    <property type="match status" value="2"/>
</dbReference>
<dbReference type="SUPFAM" id="SSF55048">
    <property type="entry name" value="Probable ACP-binding domain of malonyl-CoA ACP transacylase"/>
    <property type="match status" value="2"/>
</dbReference>
<dbReference type="SMART" id="SM00825">
    <property type="entry name" value="PKS_KS"/>
    <property type="match status" value="2"/>
</dbReference>
<keyword evidence="5" id="KW-0045">Antibiotic biosynthesis</keyword>
<dbReference type="InterPro" id="IPR015083">
    <property type="entry name" value="NorB/c/GfsB-D-like_docking"/>
</dbReference>
<dbReference type="InterPro" id="IPR016036">
    <property type="entry name" value="Malonyl_transacylase_ACP-bd"/>
</dbReference>
<proteinExistence type="predicted"/>